<sequence>MVAPYDPHPIFQQYAHPERIVSSSWLAARLGTPGLKVVESDEDMLLYDIGHIPGAVRIDWHRDLNDPVMRDYISPEAFAELMSSKGISRDDTVVIYGDKSNWWAAYTLWVFELFGHPDVRLLNGGRDAWMTEERDTSFEVPDYPRTDYPVVQRNDEALRAYAKDTLEAIGNTPLIDVRTPEEYAGTRTHMIDYPQEGVLRGGHIPTAVNVPWNQSVHPNSRFRDREELEEIYAGVEQSSDTIVYCRIGERSAHTWFVLRYLLGYENVRNYDGSWVEWGNMIRMPIAQGSDPGSLDDGQSRAR</sequence>
<reference evidence="5 6" key="1">
    <citation type="submission" date="2013-10" db="EMBL/GenBank/DDBJ databases">
        <title>Complete genome sequence of Corynebacterium lactis DSM 45799(T), isolated from raw cow milk.</title>
        <authorList>
            <person name="Ruckert C."/>
            <person name="Albersmeier A."/>
            <person name="Lipski A."/>
            <person name="Kalinowski J."/>
        </authorList>
    </citation>
    <scope>NUCLEOTIDE SEQUENCE [LARGE SCALE GENOMIC DNA]</scope>
    <source>
        <strain evidence="5 6">RW2-5</strain>
    </source>
</reference>
<dbReference type="STRING" id="1408189.CLAC_09610"/>
<evidence type="ECO:0000256" key="2">
    <source>
        <dbReference type="ARBA" id="ARBA00047549"/>
    </source>
</evidence>
<feature type="domain" description="Rhodanese" evidence="4">
    <location>
        <begin position="31"/>
        <end position="138"/>
    </location>
</feature>
<evidence type="ECO:0000259" key="4">
    <source>
        <dbReference type="PROSITE" id="PS50206"/>
    </source>
</evidence>
<evidence type="ECO:0000256" key="1">
    <source>
        <dbReference type="ARBA" id="ARBA00022737"/>
    </source>
</evidence>
<dbReference type="SUPFAM" id="SSF52821">
    <property type="entry name" value="Rhodanese/Cell cycle control phosphatase"/>
    <property type="match status" value="2"/>
</dbReference>
<dbReference type="OrthoDB" id="9781034at2"/>
<dbReference type="InterPro" id="IPR036873">
    <property type="entry name" value="Rhodanese-like_dom_sf"/>
</dbReference>
<evidence type="ECO:0000256" key="3">
    <source>
        <dbReference type="RuleBase" id="RU000507"/>
    </source>
</evidence>
<feature type="domain" description="Rhodanese" evidence="4">
    <location>
        <begin position="168"/>
        <end position="286"/>
    </location>
</feature>
<dbReference type="PROSITE" id="PS00380">
    <property type="entry name" value="RHODANESE_1"/>
    <property type="match status" value="1"/>
</dbReference>
<dbReference type="InterPro" id="IPR001307">
    <property type="entry name" value="Thiosulphate_STrfase_CS"/>
</dbReference>
<comment type="catalytic activity">
    <reaction evidence="2">
        <text>thiosulfate + hydrogen cyanide = thiocyanate + sulfite + 2 H(+)</text>
        <dbReference type="Rhea" id="RHEA:16881"/>
        <dbReference type="ChEBI" id="CHEBI:15378"/>
        <dbReference type="ChEBI" id="CHEBI:17359"/>
        <dbReference type="ChEBI" id="CHEBI:18022"/>
        <dbReference type="ChEBI" id="CHEBI:18407"/>
        <dbReference type="ChEBI" id="CHEBI:33542"/>
        <dbReference type="EC" id="2.8.1.1"/>
    </reaction>
</comment>
<dbReference type="InterPro" id="IPR051126">
    <property type="entry name" value="Thiosulfate_sulfurtransferase"/>
</dbReference>
<dbReference type="AlphaFoldDB" id="A0A0K2H1K1"/>
<keyword evidence="1" id="KW-0677">Repeat</keyword>
<dbReference type="Pfam" id="PF00581">
    <property type="entry name" value="Rhodanese"/>
    <property type="match status" value="2"/>
</dbReference>
<dbReference type="SMART" id="SM00450">
    <property type="entry name" value="RHOD"/>
    <property type="match status" value="2"/>
</dbReference>
<dbReference type="InterPro" id="IPR001763">
    <property type="entry name" value="Rhodanese-like_dom"/>
</dbReference>
<gene>
    <name evidence="5" type="ORF">CLAC_09610</name>
</gene>
<dbReference type="GO" id="GO:0004792">
    <property type="term" value="F:thiosulfate-cyanide sulfurtransferase activity"/>
    <property type="evidence" value="ECO:0007669"/>
    <property type="project" value="UniProtKB-EC"/>
</dbReference>
<proteinExistence type="predicted"/>
<dbReference type="PANTHER" id="PTHR43855">
    <property type="entry name" value="THIOSULFATE SULFURTRANSFERASE"/>
    <property type="match status" value="1"/>
</dbReference>
<dbReference type="PROSITE" id="PS00683">
    <property type="entry name" value="RHODANESE_2"/>
    <property type="match status" value="1"/>
</dbReference>
<dbReference type="PROSITE" id="PS50206">
    <property type="entry name" value="RHODANESE_3"/>
    <property type="match status" value="2"/>
</dbReference>
<keyword evidence="3 5" id="KW-0808">Transferase</keyword>
<dbReference type="RefSeq" id="WP_053412696.1">
    <property type="nucleotide sequence ID" value="NZ_CP006841.1"/>
</dbReference>
<protein>
    <recommendedName>
        <fullName evidence="3">Sulfurtransferase</fullName>
    </recommendedName>
</protein>
<accession>A0A0K2H1K1</accession>
<dbReference type="PATRIC" id="fig|1408189.4.peg.1929"/>
<organism evidence="5 6">
    <name type="scientific">Corynebacterium lactis RW2-5</name>
    <dbReference type="NCBI Taxonomy" id="1408189"/>
    <lineage>
        <taxon>Bacteria</taxon>
        <taxon>Bacillati</taxon>
        <taxon>Actinomycetota</taxon>
        <taxon>Actinomycetes</taxon>
        <taxon>Mycobacteriales</taxon>
        <taxon>Corynebacteriaceae</taxon>
        <taxon>Corynebacterium</taxon>
    </lineage>
</organism>
<dbReference type="CDD" id="cd01449">
    <property type="entry name" value="TST_Repeat_2"/>
    <property type="match status" value="1"/>
</dbReference>
<name>A0A0K2H1K1_9CORY</name>
<dbReference type="PANTHER" id="PTHR43855:SF1">
    <property type="entry name" value="THIOSULFATE SULFURTRANSFERASE"/>
    <property type="match status" value="1"/>
</dbReference>
<dbReference type="Gene3D" id="3.40.250.10">
    <property type="entry name" value="Rhodanese-like domain"/>
    <property type="match status" value="2"/>
</dbReference>
<evidence type="ECO:0000313" key="5">
    <source>
        <dbReference type="EMBL" id="ALA67917.1"/>
    </source>
</evidence>
<evidence type="ECO:0000313" key="6">
    <source>
        <dbReference type="Proteomes" id="UP000058446"/>
    </source>
</evidence>
<dbReference type="Proteomes" id="UP000058446">
    <property type="component" value="Chromosome"/>
</dbReference>
<dbReference type="EMBL" id="CP006841">
    <property type="protein sequence ID" value="ALA67917.1"/>
    <property type="molecule type" value="Genomic_DNA"/>
</dbReference>
<keyword evidence="6" id="KW-1185">Reference proteome</keyword>
<dbReference type="KEGG" id="clw:CLAC_09610"/>
<dbReference type="CDD" id="cd01448">
    <property type="entry name" value="TST_Repeat_1"/>
    <property type="match status" value="1"/>
</dbReference>